<dbReference type="EMBL" id="BNCO01000077">
    <property type="protein sequence ID" value="GIL65624.1"/>
    <property type="molecule type" value="Genomic_DNA"/>
</dbReference>
<dbReference type="Proteomes" id="UP000747399">
    <property type="component" value="Unassembled WGS sequence"/>
</dbReference>
<comment type="caution">
    <text evidence="2">The sequence shown here is derived from an EMBL/GenBank/DDBJ whole genome shotgun (WGS) entry which is preliminary data.</text>
</comment>
<name>A0A8J4BUG4_9CHLO</name>
<proteinExistence type="predicted"/>
<evidence type="ECO:0000313" key="2">
    <source>
        <dbReference type="EMBL" id="GIL65624.1"/>
    </source>
</evidence>
<keyword evidence="3" id="KW-1185">Reference proteome</keyword>
<feature type="region of interest" description="Disordered" evidence="1">
    <location>
        <begin position="311"/>
        <end position="376"/>
    </location>
</feature>
<reference evidence="2" key="1">
    <citation type="journal article" date="2021" name="Proc. Natl. Acad. Sci. U.S.A.">
        <title>Three genomes in the algal genus Volvox reveal the fate of a haploid sex-determining region after a transition to homothallism.</title>
        <authorList>
            <person name="Yamamoto K."/>
            <person name="Hamaji T."/>
            <person name="Kawai-Toyooka H."/>
            <person name="Matsuzaki R."/>
            <person name="Takahashi F."/>
            <person name="Nishimura Y."/>
            <person name="Kawachi M."/>
            <person name="Noguchi H."/>
            <person name="Minakuchi Y."/>
            <person name="Umen J.G."/>
            <person name="Toyoda A."/>
            <person name="Nozaki H."/>
        </authorList>
    </citation>
    <scope>NUCLEOTIDE SEQUENCE</scope>
    <source>
        <strain evidence="2">NIES-3780</strain>
    </source>
</reference>
<evidence type="ECO:0000256" key="1">
    <source>
        <dbReference type="SAM" id="MobiDB-lite"/>
    </source>
</evidence>
<feature type="region of interest" description="Disordered" evidence="1">
    <location>
        <begin position="501"/>
        <end position="525"/>
    </location>
</feature>
<gene>
    <name evidence="2" type="ORF">Vafri_19210</name>
</gene>
<accession>A0A8J4BUG4</accession>
<sequence>MARHGSPSTSDNRYASGAAVRACIGECVATGLFSLISLMCYQQLAAPHCAGQPHTLPPDSAVLNGYPCDGSAITRMLYILRHSPMVLWDICWVKFEDVWAATGLLMIYVRFFAAILVPDPFYGQVLAPFTVYYARFVNTAFHVFQGPRYKPSYLGLQSLFSKHAPFEVAFFLSLLGVWRVNMVIELAYCAWAAAATAILWYWYRDFIPGVSFQGQMLTRLIVTLTNIYLDRLLSCRRHQHRGPAGLGRGSGPAARATAATTAAATAAATTAACGSAGSVMCKDAAAAAAIAIKEGAECVGGKEKDAVLKTKFPSSDDSSSAEAVSRPDGILPPAGHVFLRHSKPSAAAPVINSSNSSRGGGDTGSDGNGNSNAGGNGNGSCITSTALSEKEETTSTCWRTAPARVTQASGDVTAAVATPSAPSAGSQDGRMATMVPPTAYRSPCRRRTVLVKIPWAEPEQMTPRFEQRLKALVSEQGLKLTGVYVRRGCVELLMVVEEEVDPPPPPPLALALPAGAGSQSGNTGAWHLDPAALLEALGLAPRESETEWQGPTNGDGAGDGGDGSSSVSSSGCCSGAWAAQQQLLQLITQEDSALLTREAAMQRAAEEVDAATDYIIVTGLEPRVVLMTSSPTPVAAAASSGVPALRLSVAVSRRPPEKQRKQQKQKQQAEEEEAGKVVNQEMGEAEVLVRTANTHLPVRVTTQKMQCRRVGSGSAPVSSKWPFGHEYEYEYEFDIELLDAPPRPGVVLLEFRYRQRTPAPKATASTATAAGVDHLPTSDTSTAPWLRVTLPVLATCDKAVSEELTALVSGWPAGNVHELDELLYDIGVCMAGAAPNANGDGDVTAALSSHILSYAESAGLRSTAANIQEMLRRCVTPGIVVGCGGSVPLDLRDAAPTSLADAGSVESSETGVFKGPARELFDGSCRGEERGDGDGNGGCKGNVAAAASLVHGDGDGGISASHITTGRGSGGVSSWRLALGATLGLRPCSPREAAAFQAFADAWTDGLGHTS</sequence>
<feature type="region of interest" description="Disordered" evidence="1">
    <location>
        <begin position="417"/>
        <end position="437"/>
    </location>
</feature>
<protein>
    <submittedName>
        <fullName evidence="2">Uncharacterized protein</fullName>
    </submittedName>
</protein>
<feature type="compositionally biased region" description="Gly residues" evidence="1">
    <location>
        <begin position="553"/>
        <end position="563"/>
    </location>
</feature>
<feature type="region of interest" description="Disordered" evidence="1">
    <location>
        <begin position="542"/>
        <end position="571"/>
    </location>
</feature>
<evidence type="ECO:0000313" key="3">
    <source>
        <dbReference type="Proteomes" id="UP000747399"/>
    </source>
</evidence>
<feature type="compositionally biased region" description="Gly residues" evidence="1">
    <location>
        <begin position="358"/>
        <end position="376"/>
    </location>
</feature>
<dbReference type="AlphaFoldDB" id="A0A8J4BUG4"/>
<feature type="region of interest" description="Disordered" evidence="1">
    <location>
        <begin position="652"/>
        <end position="678"/>
    </location>
</feature>
<organism evidence="2 3">
    <name type="scientific">Volvox africanus</name>
    <dbReference type="NCBI Taxonomy" id="51714"/>
    <lineage>
        <taxon>Eukaryota</taxon>
        <taxon>Viridiplantae</taxon>
        <taxon>Chlorophyta</taxon>
        <taxon>core chlorophytes</taxon>
        <taxon>Chlorophyceae</taxon>
        <taxon>CS clade</taxon>
        <taxon>Chlamydomonadales</taxon>
        <taxon>Volvocaceae</taxon>
        <taxon>Volvox</taxon>
    </lineage>
</organism>